<evidence type="ECO:0000256" key="1">
    <source>
        <dbReference type="SAM" id="SignalP"/>
    </source>
</evidence>
<name>A0A9P7UQE8_9AGAR</name>
<keyword evidence="1" id="KW-0732">Signal</keyword>
<dbReference type="RefSeq" id="XP_043006743.1">
    <property type="nucleotide sequence ID" value="XM_043156928.1"/>
</dbReference>
<dbReference type="GeneID" id="66080945"/>
<keyword evidence="3" id="KW-1185">Reference proteome</keyword>
<proteinExistence type="predicted"/>
<sequence length="74" mass="8786">MTVYYCLAFLLMIHFQSFKATTDSWPSINIQGLDGCDEINHYRMMDKDRLRKVGLLEFQSRVHRGRARPDIYES</sequence>
<gene>
    <name evidence="2" type="ORF">E1B28_011870</name>
</gene>
<dbReference type="EMBL" id="CM032187">
    <property type="protein sequence ID" value="KAG7090273.1"/>
    <property type="molecule type" value="Genomic_DNA"/>
</dbReference>
<dbReference type="AlphaFoldDB" id="A0A9P7UQE8"/>
<dbReference type="KEGG" id="more:E1B28_011870"/>
<comment type="caution">
    <text evidence="2">The sequence shown here is derived from an EMBL/GenBank/DDBJ whole genome shotgun (WGS) entry which is preliminary data.</text>
</comment>
<feature type="signal peptide" evidence="1">
    <location>
        <begin position="1"/>
        <end position="20"/>
    </location>
</feature>
<dbReference type="Proteomes" id="UP001049176">
    <property type="component" value="Chromosome 7"/>
</dbReference>
<organism evidence="2 3">
    <name type="scientific">Marasmius oreades</name>
    <name type="common">fairy-ring Marasmius</name>
    <dbReference type="NCBI Taxonomy" id="181124"/>
    <lineage>
        <taxon>Eukaryota</taxon>
        <taxon>Fungi</taxon>
        <taxon>Dikarya</taxon>
        <taxon>Basidiomycota</taxon>
        <taxon>Agaricomycotina</taxon>
        <taxon>Agaricomycetes</taxon>
        <taxon>Agaricomycetidae</taxon>
        <taxon>Agaricales</taxon>
        <taxon>Marasmiineae</taxon>
        <taxon>Marasmiaceae</taxon>
        <taxon>Marasmius</taxon>
    </lineage>
</organism>
<evidence type="ECO:0000313" key="2">
    <source>
        <dbReference type="EMBL" id="KAG7090273.1"/>
    </source>
</evidence>
<reference evidence="2" key="1">
    <citation type="journal article" date="2021" name="Genome Biol. Evol.">
        <title>The assembled and annotated genome of the fairy-ring fungus Marasmius oreades.</title>
        <authorList>
            <person name="Hiltunen M."/>
            <person name="Ament-Velasquez S.L."/>
            <person name="Johannesson H."/>
        </authorList>
    </citation>
    <scope>NUCLEOTIDE SEQUENCE</scope>
    <source>
        <strain evidence="2">03SP1</strain>
    </source>
</reference>
<evidence type="ECO:0000313" key="3">
    <source>
        <dbReference type="Proteomes" id="UP001049176"/>
    </source>
</evidence>
<accession>A0A9P7UQE8</accession>
<protein>
    <submittedName>
        <fullName evidence="2">Uncharacterized protein</fullName>
    </submittedName>
</protein>
<feature type="chain" id="PRO_5040173521" evidence="1">
    <location>
        <begin position="21"/>
        <end position="74"/>
    </location>
</feature>